<sequence>MTRFVDLPDEVQLAVINSVDPDDLVSFCSVSRAIHQRTKDALTRHLRFRTSFEKIHLDRHHHPINILYAVRQNPILAKYIKKVHYSGVCNDWQHLHDFQLQPGTLLHYGGAPGPIRPIRWQPREIASFMPELRDNDTVAQHDILWNMWRKFLQQGLHPAFLLLLMMHLPRLKWLRITSPDLPTTILSIFLKAWQEEFNEPSTTEADDSRRSFDYHWETYSHKLNRPSLECIEISNNTTGFCLYGLDDLCALSSHSSLKTFRGQHLSAFDWEDAMNDSPMAGGLPELQSSALTTLELTDSKISVSSLRLSLPQIPDLHTFRMTFSSASPTPKPWDSLPAIVSALEQTHSKKIQHLSLIHPYDYGSTPQIASFQSFVRLKTLEISLATLLPHSTWREKEAYLMSGGRAPPISTVLPPSCAEVTLGVEIAPSALSESGLLRGWPKRQVFPLGLQGEILPTQQRWGWEVFNQGEDNPFGGIGFNGQNVPAGRSTRPAIDTISAINTRHALSWSAAVGAPMPAHALHPVPDVSGLPLNRSTYDASPAGPSHSQPRPQPLSQPRPQGQGQGQNQDISLLTTAPQGTHSFGTSISMPSVTDSSGSVVNPLLTRLRKVNYFCCPTSVVRCDCIDAGLLGEYQGGAFLSLEIRRKVLSGWMGGFEGFGSGSRGGCYGWRGERKGGGKRGSGWCRGR</sequence>
<dbReference type="PROSITE" id="PS50181">
    <property type="entry name" value="FBOX"/>
    <property type="match status" value="1"/>
</dbReference>
<dbReference type="InterPro" id="IPR036047">
    <property type="entry name" value="F-box-like_dom_sf"/>
</dbReference>
<reference evidence="3" key="1">
    <citation type="submission" date="2021-07" db="EMBL/GenBank/DDBJ databases">
        <title>Elsinoe batatas strain:CRI-CJ2 Genome sequencing and assembly.</title>
        <authorList>
            <person name="Huang L."/>
        </authorList>
    </citation>
    <scope>NUCLEOTIDE SEQUENCE</scope>
    <source>
        <strain evidence="3">CRI-CJ2</strain>
    </source>
</reference>
<feature type="region of interest" description="Disordered" evidence="1">
    <location>
        <begin position="527"/>
        <end position="567"/>
    </location>
</feature>
<evidence type="ECO:0000259" key="2">
    <source>
        <dbReference type="PROSITE" id="PS50181"/>
    </source>
</evidence>
<accession>A0A8K0L4P8</accession>
<dbReference type="CDD" id="cd09917">
    <property type="entry name" value="F-box_SF"/>
    <property type="match status" value="1"/>
</dbReference>
<gene>
    <name evidence="3" type="ORF">KVT40_001450</name>
</gene>
<evidence type="ECO:0000256" key="1">
    <source>
        <dbReference type="SAM" id="MobiDB-lite"/>
    </source>
</evidence>
<organism evidence="3 4">
    <name type="scientific">Elsinoe batatas</name>
    <dbReference type="NCBI Taxonomy" id="2601811"/>
    <lineage>
        <taxon>Eukaryota</taxon>
        <taxon>Fungi</taxon>
        <taxon>Dikarya</taxon>
        <taxon>Ascomycota</taxon>
        <taxon>Pezizomycotina</taxon>
        <taxon>Dothideomycetes</taxon>
        <taxon>Dothideomycetidae</taxon>
        <taxon>Myriangiales</taxon>
        <taxon>Elsinoaceae</taxon>
        <taxon>Elsinoe</taxon>
    </lineage>
</organism>
<feature type="domain" description="F-box" evidence="2">
    <location>
        <begin position="1"/>
        <end position="55"/>
    </location>
</feature>
<dbReference type="InterPro" id="IPR001810">
    <property type="entry name" value="F-box_dom"/>
</dbReference>
<evidence type="ECO:0000313" key="4">
    <source>
        <dbReference type="Proteomes" id="UP000809789"/>
    </source>
</evidence>
<keyword evidence="4" id="KW-1185">Reference proteome</keyword>
<dbReference type="AlphaFoldDB" id="A0A8K0L4P8"/>
<name>A0A8K0L4P8_9PEZI</name>
<comment type="caution">
    <text evidence="3">The sequence shown here is derived from an EMBL/GenBank/DDBJ whole genome shotgun (WGS) entry which is preliminary data.</text>
</comment>
<protein>
    <recommendedName>
        <fullName evidence="2">F-box domain-containing protein</fullName>
    </recommendedName>
</protein>
<dbReference type="EMBL" id="JAESVG020000002">
    <property type="protein sequence ID" value="KAG8629831.1"/>
    <property type="molecule type" value="Genomic_DNA"/>
</dbReference>
<feature type="compositionally biased region" description="Low complexity" evidence="1">
    <location>
        <begin position="557"/>
        <end position="567"/>
    </location>
</feature>
<proteinExistence type="predicted"/>
<dbReference type="Proteomes" id="UP000809789">
    <property type="component" value="Unassembled WGS sequence"/>
</dbReference>
<dbReference type="SUPFAM" id="SSF81383">
    <property type="entry name" value="F-box domain"/>
    <property type="match status" value="1"/>
</dbReference>
<evidence type="ECO:0000313" key="3">
    <source>
        <dbReference type="EMBL" id="KAG8629831.1"/>
    </source>
</evidence>
<dbReference type="Pfam" id="PF00646">
    <property type="entry name" value="F-box"/>
    <property type="match status" value="1"/>
</dbReference>
<dbReference type="OrthoDB" id="1924875at2759"/>